<evidence type="ECO:0000259" key="3">
    <source>
        <dbReference type="Pfam" id="PF02397"/>
    </source>
</evidence>
<keyword evidence="4" id="KW-0808">Transferase</keyword>
<proteinExistence type="inferred from homology"/>
<protein>
    <submittedName>
        <fullName evidence="4">Sugar transferase</fullName>
    </submittedName>
</protein>
<dbReference type="EMBL" id="BAABHX010000001">
    <property type="protein sequence ID" value="GAA5086360.1"/>
    <property type="molecule type" value="Genomic_DNA"/>
</dbReference>
<dbReference type="Proteomes" id="UP001500353">
    <property type="component" value="Unassembled WGS sequence"/>
</dbReference>
<dbReference type="RefSeq" id="WP_345200479.1">
    <property type="nucleotide sequence ID" value="NZ_BAABHX010000001.1"/>
</dbReference>
<sequence length="190" mass="22172">MSQYRYWKVVFDCILSIFLIILFLPLLILLFIISSLDSKSNGIFCQERVGQFGKVFTIYKFKTINDKKRESSSIGLLLRKFKFDELPQLFNILKGDMSFVGPRPDIEGYYDRLKGDSRKVLELKPGLTSEASIKYSNEDTILKLQKNPLQYNDEVLFPDKVKMNLHYLENMSFSTDIKILSKTIFKVIIK</sequence>
<feature type="domain" description="Bacterial sugar transferase" evidence="3">
    <location>
        <begin position="8"/>
        <end position="188"/>
    </location>
</feature>
<feature type="transmembrane region" description="Helical" evidence="2">
    <location>
        <begin position="6"/>
        <end position="33"/>
    </location>
</feature>
<keyword evidence="2" id="KW-0472">Membrane</keyword>
<name>A0ABP9LVT6_9FLAO</name>
<keyword evidence="5" id="KW-1185">Reference proteome</keyword>
<evidence type="ECO:0000313" key="4">
    <source>
        <dbReference type="EMBL" id="GAA5086360.1"/>
    </source>
</evidence>
<evidence type="ECO:0000313" key="5">
    <source>
        <dbReference type="Proteomes" id="UP001500353"/>
    </source>
</evidence>
<evidence type="ECO:0000256" key="2">
    <source>
        <dbReference type="SAM" id="Phobius"/>
    </source>
</evidence>
<dbReference type="PANTHER" id="PTHR30576:SF20">
    <property type="entry name" value="QUINOVOSAMINEPHOSPHOTRANSFERAE-RELATED"/>
    <property type="match status" value="1"/>
</dbReference>
<gene>
    <name evidence="4" type="ORF">GCM10023210_08120</name>
</gene>
<accession>A0ABP9LVT6</accession>
<evidence type="ECO:0000256" key="1">
    <source>
        <dbReference type="ARBA" id="ARBA00006464"/>
    </source>
</evidence>
<reference evidence="5" key="1">
    <citation type="journal article" date="2019" name="Int. J. Syst. Evol. Microbiol.">
        <title>The Global Catalogue of Microorganisms (GCM) 10K type strain sequencing project: providing services to taxonomists for standard genome sequencing and annotation.</title>
        <authorList>
            <consortium name="The Broad Institute Genomics Platform"/>
            <consortium name="The Broad Institute Genome Sequencing Center for Infectious Disease"/>
            <person name="Wu L."/>
            <person name="Ma J."/>
        </authorList>
    </citation>
    <scope>NUCLEOTIDE SEQUENCE [LARGE SCALE GENOMIC DNA]</scope>
    <source>
        <strain evidence="5">JCM 18019</strain>
    </source>
</reference>
<dbReference type="InterPro" id="IPR003362">
    <property type="entry name" value="Bact_transf"/>
</dbReference>
<comment type="caution">
    <text evidence="4">The sequence shown here is derived from an EMBL/GenBank/DDBJ whole genome shotgun (WGS) entry which is preliminary data.</text>
</comment>
<dbReference type="PANTHER" id="PTHR30576">
    <property type="entry name" value="COLANIC BIOSYNTHESIS UDP-GLUCOSE LIPID CARRIER TRANSFERASE"/>
    <property type="match status" value="1"/>
</dbReference>
<keyword evidence="2" id="KW-1133">Transmembrane helix</keyword>
<organism evidence="4 5">
    <name type="scientific">Chryseobacterium ginsengisoli</name>
    <dbReference type="NCBI Taxonomy" id="363853"/>
    <lineage>
        <taxon>Bacteria</taxon>
        <taxon>Pseudomonadati</taxon>
        <taxon>Bacteroidota</taxon>
        <taxon>Flavobacteriia</taxon>
        <taxon>Flavobacteriales</taxon>
        <taxon>Weeksellaceae</taxon>
        <taxon>Chryseobacterium group</taxon>
        <taxon>Chryseobacterium</taxon>
    </lineage>
</organism>
<keyword evidence="2" id="KW-0812">Transmembrane</keyword>
<comment type="similarity">
    <text evidence="1">Belongs to the bacterial sugar transferase family.</text>
</comment>
<dbReference type="GO" id="GO:0016740">
    <property type="term" value="F:transferase activity"/>
    <property type="evidence" value="ECO:0007669"/>
    <property type="project" value="UniProtKB-KW"/>
</dbReference>
<dbReference type="Pfam" id="PF02397">
    <property type="entry name" value="Bac_transf"/>
    <property type="match status" value="1"/>
</dbReference>